<keyword evidence="2" id="KW-1185">Reference proteome</keyword>
<sequence length="132" mass="15309">MLPIKTEFYSTFHFQRHGQFSLDTLGIITFQLLGTTHSLSHTDFNIALAFVTEDYAMSTNYENSLYPFLVDFKAIEDFTLLTDNAKTTYSPKTSKDLWLKRCIGYIIEDRIIFIMVSDLDWLNESLGRKNST</sequence>
<accession>A0A9D4A7H5</accession>
<feature type="non-terminal residue" evidence="1">
    <location>
        <position position="132"/>
    </location>
</feature>
<name>A0A9D4A7H5_9ROSI</name>
<reference evidence="1 2" key="1">
    <citation type="journal article" date="2021" name="Plant Biotechnol. J.">
        <title>Multi-omics assisted identification of the key and species-specific regulatory components of drought-tolerant mechanisms in Gossypium stocksii.</title>
        <authorList>
            <person name="Yu D."/>
            <person name="Ke L."/>
            <person name="Zhang D."/>
            <person name="Wu Y."/>
            <person name="Sun Y."/>
            <person name="Mei J."/>
            <person name="Sun J."/>
            <person name="Sun Y."/>
        </authorList>
    </citation>
    <scope>NUCLEOTIDE SEQUENCE [LARGE SCALE GENOMIC DNA]</scope>
    <source>
        <strain evidence="2">cv. E1</strain>
        <tissue evidence="1">Leaf</tissue>
    </source>
</reference>
<dbReference type="AlphaFoldDB" id="A0A9D4A7H5"/>
<organism evidence="1 2">
    <name type="scientific">Gossypium stocksii</name>
    <dbReference type="NCBI Taxonomy" id="47602"/>
    <lineage>
        <taxon>Eukaryota</taxon>
        <taxon>Viridiplantae</taxon>
        <taxon>Streptophyta</taxon>
        <taxon>Embryophyta</taxon>
        <taxon>Tracheophyta</taxon>
        <taxon>Spermatophyta</taxon>
        <taxon>Magnoliopsida</taxon>
        <taxon>eudicotyledons</taxon>
        <taxon>Gunneridae</taxon>
        <taxon>Pentapetalae</taxon>
        <taxon>rosids</taxon>
        <taxon>malvids</taxon>
        <taxon>Malvales</taxon>
        <taxon>Malvaceae</taxon>
        <taxon>Malvoideae</taxon>
        <taxon>Gossypium</taxon>
    </lineage>
</organism>
<protein>
    <submittedName>
        <fullName evidence="1">Uncharacterized protein</fullName>
    </submittedName>
</protein>
<dbReference type="Proteomes" id="UP000828251">
    <property type="component" value="Unassembled WGS sequence"/>
</dbReference>
<dbReference type="EMBL" id="JAIQCV010000006">
    <property type="protein sequence ID" value="KAH1091481.1"/>
    <property type="molecule type" value="Genomic_DNA"/>
</dbReference>
<evidence type="ECO:0000313" key="1">
    <source>
        <dbReference type="EMBL" id="KAH1091481.1"/>
    </source>
</evidence>
<dbReference type="OrthoDB" id="1423700at2759"/>
<evidence type="ECO:0000313" key="2">
    <source>
        <dbReference type="Proteomes" id="UP000828251"/>
    </source>
</evidence>
<gene>
    <name evidence="1" type="ORF">J1N35_018738</name>
</gene>
<proteinExistence type="predicted"/>
<comment type="caution">
    <text evidence="1">The sequence shown here is derived from an EMBL/GenBank/DDBJ whole genome shotgun (WGS) entry which is preliminary data.</text>
</comment>